<dbReference type="Pfam" id="PF13560">
    <property type="entry name" value="HTH_31"/>
    <property type="match status" value="1"/>
</dbReference>
<dbReference type="GO" id="GO:0003677">
    <property type="term" value="F:DNA binding"/>
    <property type="evidence" value="ECO:0007669"/>
    <property type="project" value="UniProtKB-KW"/>
</dbReference>
<dbReference type="Pfam" id="PF19054">
    <property type="entry name" value="DUF5753"/>
    <property type="match status" value="1"/>
</dbReference>
<evidence type="ECO:0000313" key="3">
    <source>
        <dbReference type="Proteomes" id="UP000014062"/>
    </source>
</evidence>
<dbReference type="InterPro" id="IPR010982">
    <property type="entry name" value="Lambda_DNA-bd_dom_sf"/>
</dbReference>
<gene>
    <name evidence="2" type="ORF">SLI_3708</name>
</gene>
<evidence type="ECO:0000313" key="2">
    <source>
        <dbReference type="EMBL" id="EOY48421.1"/>
    </source>
</evidence>
<dbReference type="CDD" id="cd00093">
    <property type="entry name" value="HTH_XRE"/>
    <property type="match status" value="1"/>
</dbReference>
<dbReference type="SMART" id="SM00530">
    <property type="entry name" value="HTH_XRE"/>
    <property type="match status" value="1"/>
</dbReference>
<proteinExistence type="predicted"/>
<dbReference type="InterPro" id="IPR001387">
    <property type="entry name" value="Cro/C1-type_HTH"/>
</dbReference>
<protein>
    <submittedName>
        <fullName evidence="2">DNA-binding protein</fullName>
    </submittedName>
</protein>
<dbReference type="EMBL" id="CM001889">
    <property type="protein sequence ID" value="EOY48421.1"/>
    <property type="molecule type" value="Genomic_DNA"/>
</dbReference>
<dbReference type="SUPFAM" id="SSF47413">
    <property type="entry name" value="lambda repressor-like DNA-binding domains"/>
    <property type="match status" value="1"/>
</dbReference>
<dbReference type="Gene3D" id="1.10.260.40">
    <property type="entry name" value="lambda repressor-like DNA-binding domains"/>
    <property type="match status" value="1"/>
</dbReference>
<accession>A0A7U9DQS6</accession>
<dbReference type="Proteomes" id="UP000014062">
    <property type="component" value="Chromosome"/>
</dbReference>
<sequence length="376" mass="41885">MPYDVGDQLRERQLGGAGHLGQARADEVQPQHAAQMAGRVRAQGELGVVLALDVRRLRTGYVIHAITLRRGAYARLHTETKAERCCRPVVPQRGAAVANIQSLDPTASPLDYYGWELRRQREAHGLKQGQLGDIIFCTGSLVGQIETTKKVPTRDFSERVDAALGTDGLFSRLIGLVLRSQLPTWFQPYAEMEAKAAYISTYQAQLVYGLLQTEEYARAVLATGKPGQLDSLLAARMERQRILAWEKPPVALVILDEAVLHRPIGGDDVMWRQLAHLLEFTNHRWMCIQVLPLTSGEHPGLAGAFNILRFEDHPDVFYTEDMMSGHMTANPETIKEASLNYAHLQADALSVKDSAALIARVMEERYADRTERDPVA</sequence>
<reference evidence="3" key="1">
    <citation type="journal article" date="2013" name="Genome Biol. Evol.">
        <title>The genome sequence of Streptomyces lividans 66 reveals a novel tRNA-dependent peptide biosynthetic system within a metal-related genomic island.</title>
        <authorList>
            <person name="Cruz-Morales P."/>
            <person name="Vijgenboom E."/>
            <person name="Iruegas-Bocardo F."/>
            <person name="Girard G."/>
            <person name="Yanez-Guerra L.A."/>
            <person name="Ramos-Aboites H.E."/>
            <person name="Pernodet J.L."/>
            <person name="Anne J."/>
            <person name="van Wezel G.P."/>
            <person name="Barona-Gomez F."/>
        </authorList>
    </citation>
    <scope>NUCLEOTIDE SEQUENCE [LARGE SCALE GENOMIC DNA]</scope>
    <source>
        <strain evidence="3">1326</strain>
    </source>
</reference>
<dbReference type="InterPro" id="IPR043917">
    <property type="entry name" value="DUF5753"/>
</dbReference>
<keyword evidence="2" id="KW-0238">DNA-binding</keyword>
<dbReference type="PROSITE" id="PS50943">
    <property type="entry name" value="HTH_CROC1"/>
    <property type="match status" value="1"/>
</dbReference>
<dbReference type="AlphaFoldDB" id="A0A7U9DQS6"/>
<evidence type="ECO:0000259" key="1">
    <source>
        <dbReference type="PROSITE" id="PS50943"/>
    </source>
</evidence>
<name>A0A7U9DQS6_STRLI</name>
<organism evidence="2 3">
    <name type="scientific">Streptomyces lividans 1326</name>
    <dbReference type="NCBI Taxonomy" id="1200984"/>
    <lineage>
        <taxon>Bacteria</taxon>
        <taxon>Bacillati</taxon>
        <taxon>Actinomycetota</taxon>
        <taxon>Actinomycetes</taxon>
        <taxon>Kitasatosporales</taxon>
        <taxon>Streptomycetaceae</taxon>
        <taxon>Streptomyces</taxon>
    </lineage>
</organism>
<feature type="domain" description="HTH cro/C1-type" evidence="1">
    <location>
        <begin position="117"/>
        <end position="169"/>
    </location>
</feature>